<proteinExistence type="predicted"/>
<name>A0A8X6XNZ0_9ARAC</name>
<dbReference type="AlphaFoldDB" id="A0A8X6XNZ0"/>
<sequence>MVDDVEKDLKLMVINRWKAIVTDRFNWRMISESALSEKGYSAYEEEKNRLVNAGNESSFKNHLCCHEYPTKCRLICKSLY</sequence>
<dbReference type="EMBL" id="BMAV01011068">
    <property type="protein sequence ID" value="GFY56608.1"/>
    <property type="molecule type" value="Genomic_DNA"/>
</dbReference>
<keyword evidence="2" id="KW-1185">Reference proteome</keyword>
<accession>A0A8X6XNZ0</accession>
<evidence type="ECO:0000313" key="1">
    <source>
        <dbReference type="EMBL" id="GFY56608.1"/>
    </source>
</evidence>
<gene>
    <name evidence="1" type="ORF">TNIN_497811</name>
</gene>
<protein>
    <submittedName>
        <fullName evidence="1">Uncharacterized protein</fullName>
    </submittedName>
</protein>
<reference evidence="1" key="1">
    <citation type="submission" date="2020-08" db="EMBL/GenBank/DDBJ databases">
        <title>Multicomponent nature underlies the extraordinary mechanical properties of spider dragline silk.</title>
        <authorList>
            <person name="Kono N."/>
            <person name="Nakamura H."/>
            <person name="Mori M."/>
            <person name="Yoshida Y."/>
            <person name="Ohtoshi R."/>
            <person name="Malay A.D."/>
            <person name="Moran D.A.P."/>
            <person name="Tomita M."/>
            <person name="Numata K."/>
            <person name="Arakawa K."/>
        </authorList>
    </citation>
    <scope>NUCLEOTIDE SEQUENCE</scope>
</reference>
<dbReference type="Proteomes" id="UP000886998">
    <property type="component" value="Unassembled WGS sequence"/>
</dbReference>
<comment type="caution">
    <text evidence="1">The sequence shown here is derived from an EMBL/GenBank/DDBJ whole genome shotgun (WGS) entry which is preliminary data.</text>
</comment>
<organism evidence="1 2">
    <name type="scientific">Trichonephila inaurata madagascariensis</name>
    <dbReference type="NCBI Taxonomy" id="2747483"/>
    <lineage>
        <taxon>Eukaryota</taxon>
        <taxon>Metazoa</taxon>
        <taxon>Ecdysozoa</taxon>
        <taxon>Arthropoda</taxon>
        <taxon>Chelicerata</taxon>
        <taxon>Arachnida</taxon>
        <taxon>Araneae</taxon>
        <taxon>Araneomorphae</taxon>
        <taxon>Entelegynae</taxon>
        <taxon>Araneoidea</taxon>
        <taxon>Nephilidae</taxon>
        <taxon>Trichonephila</taxon>
        <taxon>Trichonephila inaurata</taxon>
    </lineage>
</organism>
<evidence type="ECO:0000313" key="2">
    <source>
        <dbReference type="Proteomes" id="UP000886998"/>
    </source>
</evidence>